<evidence type="ECO:0008006" key="3">
    <source>
        <dbReference type="Google" id="ProtNLM"/>
    </source>
</evidence>
<keyword evidence="2" id="KW-1185">Reference proteome</keyword>
<name>A0A1R1I543_9RHOO</name>
<dbReference type="InterPro" id="IPR043129">
    <property type="entry name" value="ATPase_NBD"/>
</dbReference>
<dbReference type="Gene3D" id="3.30.1490.300">
    <property type="match status" value="1"/>
</dbReference>
<comment type="caution">
    <text evidence="1">The sequence shown here is derived from an EMBL/GenBank/DDBJ whole genome shotgun (WGS) entry which is preliminary data.</text>
</comment>
<organism evidence="1 2">
    <name type="scientific">Azonexus hydrophilus</name>
    <dbReference type="NCBI Taxonomy" id="418702"/>
    <lineage>
        <taxon>Bacteria</taxon>
        <taxon>Pseudomonadati</taxon>
        <taxon>Pseudomonadota</taxon>
        <taxon>Betaproteobacteria</taxon>
        <taxon>Rhodocyclales</taxon>
        <taxon>Azonexaceae</taxon>
        <taxon>Azonexus</taxon>
    </lineage>
</organism>
<dbReference type="EMBL" id="MTHD01000003">
    <property type="protein sequence ID" value="OMG53750.1"/>
    <property type="molecule type" value="Genomic_DNA"/>
</dbReference>
<evidence type="ECO:0000313" key="2">
    <source>
        <dbReference type="Proteomes" id="UP000187526"/>
    </source>
</evidence>
<dbReference type="Gene3D" id="3.30.420.40">
    <property type="match status" value="2"/>
</dbReference>
<dbReference type="STRING" id="418702.BJN45_09985"/>
<dbReference type="AlphaFoldDB" id="A0A1R1I543"/>
<evidence type="ECO:0000313" key="1">
    <source>
        <dbReference type="EMBL" id="OMG53750.1"/>
    </source>
</evidence>
<dbReference type="Proteomes" id="UP000187526">
    <property type="component" value="Unassembled WGS sequence"/>
</dbReference>
<gene>
    <name evidence="1" type="ORF">BJN45_09985</name>
</gene>
<dbReference type="SUPFAM" id="SSF53067">
    <property type="entry name" value="Actin-like ATPase domain"/>
    <property type="match status" value="1"/>
</dbReference>
<reference evidence="1 2" key="1">
    <citation type="submission" date="2016-10" db="EMBL/GenBank/DDBJ databases">
        <title>Alkaliphiles isolated from bioreactors.</title>
        <authorList>
            <person name="Salah Z."/>
            <person name="Rout S.P."/>
            <person name="Humphreys P.N."/>
        </authorList>
    </citation>
    <scope>NUCLEOTIDE SEQUENCE [LARGE SCALE GENOMIC DNA]</scope>
    <source>
        <strain evidence="1 2">ZS02</strain>
    </source>
</reference>
<proteinExistence type="predicted"/>
<accession>A0A1R1I543</accession>
<sequence length="276" mass="30199">MSGQRPVVHAFDSFRIETDEENVLSRLAAARNMKRLRCVTLLDEGEYSLVQLDAAAVPAEERVEAMRWRLKDVVDFAVDDAALAIIDIPGDGVRQPGIFAVAAKAAVIGARMAAFRKAHVPLEAIDIPELAIRNVACLFEEANRGLAFLALTETGCMLVISFRGELILARRIDLTSTTVAGADVERRQQLLERLALELQRTLDNFDRQYGYVSISRLVVASEHDAEGLVAALAQSLYLPVLAMDLAEVADFPDLPELRSVERQAQGLAALGAAFRT</sequence>
<protein>
    <recommendedName>
        <fullName evidence="3">Agglutinin biogenesis protein MshI</fullName>
    </recommendedName>
</protein>